<keyword evidence="2" id="KW-0227">DNA damage</keyword>
<dbReference type="SMART" id="SM00559">
    <property type="entry name" value="Ku78"/>
    <property type="match status" value="1"/>
</dbReference>
<evidence type="ECO:0000256" key="2">
    <source>
        <dbReference type="HAMAP-Rule" id="MF_01875"/>
    </source>
</evidence>
<dbReference type="InterPro" id="IPR006164">
    <property type="entry name" value="DNA_bd_Ku70/Ku80"/>
</dbReference>
<dbReference type="CDD" id="cd00789">
    <property type="entry name" value="KU_like"/>
    <property type="match status" value="1"/>
</dbReference>
<evidence type="ECO:0000256" key="1">
    <source>
        <dbReference type="ARBA" id="ARBA00023125"/>
    </source>
</evidence>
<dbReference type="Proteomes" id="UP000663452">
    <property type="component" value="Chromosome"/>
</dbReference>
<keyword evidence="6" id="KW-1185">Reference proteome</keyword>
<dbReference type="EMBL" id="CP070969">
    <property type="protein sequence ID" value="QSF47433.1"/>
    <property type="molecule type" value="Genomic_DNA"/>
</dbReference>
<accession>A0ABX7LJA8</accession>
<keyword evidence="1 2" id="KW-0238">DNA-binding</keyword>
<name>A0ABX7LJA8_9BACL</name>
<gene>
    <name evidence="2" type="primary">ku</name>
    <name evidence="5" type="ORF">JRJ22_13180</name>
</gene>
<comment type="similarity">
    <text evidence="2">Belongs to the prokaryotic Ku family.</text>
</comment>
<keyword evidence="2" id="KW-0233">DNA recombination</keyword>
<dbReference type="Pfam" id="PF02735">
    <property type="entry name" value="Ku"/>
    <property type="match status" value="1"/>
</dbReference>
<evidence type="ECO:0000313" key="6">
    <source>
        <dbReference type="Proteomes" id="UP000663452"/>
    </source>
</evidence>
<dbReference type="SUPFAM" id="SSF100939">
    <property type="entry name" value="SPOC domain-like"/>
    <property type="match status" value="1"/>
</dbReference>
<dbReference type="HAMAP" id="MF_01875">
    <property type="entry name" value="Prokaryotic_Ku"/>
    <property type="match status" value="1"/>
</dbReference>
<dbReference type="Gene3D" id="2.40.290.10">
    <property type="match status" value="1"/>
</dbReference>
<reference evidence="5 6" key="1">
    <citation type="submission" date="2021-02" db="EMBL/GenBank/DDBJ databases">
        <title>Paenibacillus tianjinensis sp. nov.</title>
        <authorList>
            <person name="Liu H."/>
        </authorList>
    </citation>
    <scope>NUCLEOTIDE SEQUENCE [LARGE SCALE GENOMIC DNA]</scope>
    <source>
        <strain evidence="5 6">TB2019</strain>
    </source>
</reference>
<dbReference type="InterPro" id="IPR016194">
    <property type="entry name" value="SPOC-like_C_dom_sf"/>
</dbReference>
<evidence type="ECO:0000256" key="3">
    <source>
        <dbReference type="SAM" id="MobiDB-lite"/>
    </source>
</evidence>
<comment type="subunit">
    <text evidence="2">Homodimer. Interacts with LigD.</text>
</comment>
<dbReference type="PANTHER" id="PTHR41251">
    <property type="entry name" value="NON-HOMOLOGOUS END JOINING PROTEIN KU"/>
    <property type="match status" value="1"/>
</dbReference>
<proteinExistence type="inferred from homology"/>
<comment type="function">
    <text evidence="2">With LigD forms a non-homologous end joining (NHEJ) DNA repair enzyme, which repairs dsDNA breaks with reduced fidelity. Binds linear dsDNA with 5'- and 3'- overhangs but not closed circular dsDNA nor ssDNA. Recruits and stimulates the ligase activity of LigD.</text>
</comment>
<keyword evidence="2" id="KW-0234">DNA repair</keyword>
<dbReference type="InterPro" id="IPR009187">
    <property type="entry name" value="Prok_Ku"/>
</dbReference>
<dbReference type="PANTHER" id="PTHR41251:SF1">
    <property type="entry name" value="NON-HOMOLOGOUS END JOINING PROTEIN KU"/>
    <property type="match status" value="1"/>
</dbReference>
<evidence type="ECO:0000313" key="5">
    <source>
        <dbReference type="EMBL" id="QSF47433.1"/>
    </source>
</evidence>
<evidence type="ECO:0000259" key="4">
    <source>
        <dbReference type="SMART" id="SM00559"/>
    </source>
</evidence>
<feature type="compositionally biased region" description="Basic and acidic residues" evidence="3">
    <location>
        <begin position="255"/>
        <end position="266"/>
    </location>
</feature>
<sequence length="280" mass="32468">MQAIWKGAVSFGLVHVPVKMYASTEDKDITLRMLHREYKEPIQYKRTCPKCEEEVPWSDIVKGYEYKEGQYVTFEHQELEDLVSETSREIRIIDFVDWSEIDPIYFQRTYYLSPEETGQHAYKLLVNALEATQKIGVAHVTIRQKSSLAAVRVIDGVLSLVTMFYAEELRDKSQIPNLPDKEKVDRRELDMAKMLIERLTGNFEPEKYRDEYKARLRGAIEDKMEGKEVQTTTEESTANVLDLMDALQASLKQLKPFDETDKDSKPSKRRAASRTKRTGA</sequence>
<feature type="compositionally biased region" description="Basic residues" evidence="3">
    <location>
        <begin position="267"/>
        <end position="280"/>
    </location>
</feature>
<dbReference type="PIRSF" id="PIRSF006493">
    <property type="entry name" value="Prok_Ku"/>
    <property type="match status" value="1"/>
</dbReference>
<dbReference type="NCBIfam" id="TIGR02772">
    <property type="entry name" value="Ku_bact"/>
    <property type="match status" value="1"/>
</dbReference>
<protein>
    <recommendedName>
        <fullName evidence="2">Non-homologous end joining protein Ku</fullName>
    </recommendedName>
</protein>
<dbReference type="RefSeq" id="WP_206104855.1">
    <property type="nucleotide sequence ID" value="NZ_CP070969.1"/>
</dbReference>
<feature type="region of interest" description="Disordered" evidence="3">
    <location>
        <begin position="254"/>
        <end position="280"/>
    </location>
</feature>
<feature type="domain" description="Ku" evidence="4">
    <location>
        <begin position="52"/>
        <end position="180"/>
    </location>
</feature>
<organism evidence="5 6">
    <name type="scientific">Paenibacillus tianjinensis</name>
    <dbReference type="NCBI Taxonomy" id="2810347"/>
    <lineage>
        <taxon>Bacteria</taxon>
        <taxon>Bacillati</taxon>
        <taxon>Bacillota</taxon>
        <taxon>Bacilli</taxon>
        <taxon>Bacillales</taxon>
        <taxon>Paenibacillaceae</taxon>
        <taxon>Paenibacillus</taxon>
    </lineage>
</organism>